<dbReference type="GeneID" id="25974822"/>
<dbReference type="AlphaFoldDB" id="F0XNC1"/>
<organism evidence="2">
    <name type="scientific">Grosmannia clavigera (strain kw1407 / UAMH 11150)</name>
    <name type="common">Blue stain fungus</name>
    <name type="synonym">Graphiocladiella clavigera</name>
    <dbReference type="NCBI Taxonomy" id="655863"/>
    <lineage>
        <taxon>Eukaryota</taxon>
        <taxon>Fungi</taxon>
        <taxon>Dikarya</taxon>
        <taxon>Ascomycota</taxon>
        <taxon>Pezizomycotina</taxon>
        <taxon>Sordariomycetes</taxon>
        <taxon>Sordariomycetidae</taxon>
        <taxon>Ophiostomatales</taxon>
        <taxon>Ophiostomataceae</taxon>
        <taxon>Leptographium</taxon>
    </lineage>
</organism>
<dbReference type="HOGENOM" id="CLU_2372996_0_0_1"/>
<name>F0XNC1_GROCL</name>
<keyword evidence="2" id="KW-1185">Reference proteome</keyword>
<dbReference type="STRING" id="655863.F0XNC1"/>
<dbReference type="OrthoDB" id="270639at2759"/>
<reference evidence="1 2" key="1">
    <citation type="journal article" date="2011" name="Proc. Natl. Acad. Sci. U.S.A.">
        <title>Genome and transcriptome analyses of the mountain pine beetle-fungal symbiont Grosmannia clavigera, a lodgepole pine pathogen.</title>
        <authorList>
            <person name="DiGuistini S."/>
            <person name="Wang Y."/>
            <person name="Liao N.Y."/>
            <person name="Taylor G."/>
            <person name="Tanguay P."/>
            <person name="Feau N."/>
            <person name="Henrissat B."/>
            <person name="Chan S.K."/>
            <person name="Hesse-Orce U."/>
            <person name="Alamouti S.M."/>
            <person name="Tsui C.K.M."/>
            <person name="Docking R.T."/>
            <person name="Levasseur A."/>
            <person name="Haridas S."/>
            <person name="Robertson G."/>
            <person name="Birol I."/>
            <person name="Holt R.A."/>
            <person name="Marra M.A."/>
            <person name="Hamelin R.C."/>
            <person name="Hirst M."/>
            <person name="Jones S.J.M."/>
            <person name="Bohlmann J."/>
            <person name="Breuil C."/>
        </authorList>
    </citation>
    <scope>NUCLEOTIDE SEQUENCE [LARGE SCALE GENOMIC DNA]</scope>
    <source>
        <strain evidence="2">kw1407 / UAMH 11150</strain>
    </source>
</reference>
<evidence type="ECO:0000313" key="2">
    <source>
        <dbReference type="Proteomes" id="UP000007796"/>
    </source>
</evidence>
<dbReference type="eggNOG" id="KOG3429">
    <property type="taxonomic scope" value="Eukaryota"/>
</dbReference>
<dbReference type="InParanoid" id="F0XNC1"/>
<evidence type="ECO:0000313" key="1">
    <source>
        <dbReference type="EMBL" id="EFX00813.1"/>
    </source>
</evidence>
<dbReference type="Proteomes" id="UP000007796">
    <property type="component" value="Unassembled WGS sequence"/>
</dbReference>
<proteinExistence type="predicted"/>
<dbReference type="RefSeq" id="XP_014170295.1">
    <property type="nucleotide sequence ID" value="XM_014314820.1"/>
</dbReference>
<accession>F0XNC1</accession>
<sequence>MPMPNGGRTESKATTLWAVNELAGTLPKLLQDKIRLSRYYTRTTDSITIQAQTQRSRSANAADNQKKMYEEVLKMYDEAVPGDSSPENARKYKLV</sequence>
<protein>
    <submittedName>
        <fullName evidence="1">Uncharacterized protein</fullName>
    </submittedName>
</protein>
<gene>
    <name evidence="1" type="ORF">CMQ_1894</name>
</gene>
<dbReference type="Gene3D" id="3.30.160.20">
    <property type="match status" value="1"/>
</dbReference>
<dbReference type="EMBL" id="GL629795">
    <property type="protein sequence ID" value="EFX00813.1"/>
    <property type="molecule type" value="Genomic_DNA"/>
</dbReference>